<dbReference type="PROSITE" id="PS50995">
    <property type="entry name" value="HTH_MARR_2"/>
    <property type="match status" value="1"/>
</dbReference>
<dbReference type="InterPro" id="IPR039422">
    <property type="entry name" value="MarR/SlyA-like"/>
</dbReference>
<gene>
    <name evidence="2" type="ORF">FHS49_000767</name>
</gene>
<evidence type="ECO:0000313" key="3">
    <source>
        <dbReference type="Proteomes" id="UP000549617"/>
    </source>
</evidence>
<reference evidence="2 3" key="1">
    <citation type="submission" date="2020-08" db="EMBL/GenBank/DDBJ databases">
        <title>Genomic Encyclopedia of Type Strains, Phase IV (KMG-IV): sequencing the most valuable type-strain genomes for metagenomic binning, comparative biology and taxonomic classification.</title>
        <authorList>
            <person name="Goeker M."/>
        </authorList>
    </citation>
    <scope>NUCLEOTIDE SEQUENCE [LARGE SCALE GENOMIC DNA]</scope>
    <source>
        <strain evidence="2 3">DSM 25079</strain>
    </source>
</reference>
<dbReference type="PANTHER" id="PTHR33164:SF43">
    <property type="entry name" value="HTH-TYPE TRANSCRIPTIONAL REPRESSOR YETL"/>
    <property type="match status" value="1"/>
</dbReference>
<dbReference type="Gene3D" id="1.10.10.10">
    <property type="entry name" value="Winged helix-like DNA-binding domain superfamily/Winged helix DNA-binding domain"/>
    <property type="match status" value="1"/>
</dbReference>
<feature type="domain" description="HTH marR-type" evidence="1">
    <location>
        <begin position="25"/>
        <end position="157"/>
    </location>
</feature>
<dbReference type="InterPro" id="IPR036390">
    <property type="entry name" value="WH_DNA-bd_sf"/>
</dbReference>
<dbReference type="GO" id="GO:0003700">
    <property type="term" value="F:DNA-binding transcription factor activity"/>
    <property type="evidence" value="ECO:0007669"/>
    <property type="project" value="InterPro"/>
</dbReference>
<dbReference type="PANTHER" id="PTHR33164">
    <property type="entry name" value="TRANSCRIPTIONAL REGULATOR, MARR FAMILY"/>
    <property type="match status" value="1"/>
</dbReference>
<dbReference type="SUPFAM" id="SSF46785">
    <property type="entry name" value="Winged helix' DNA-binding domain"/>
    <property type="match status" value="1"/>
</dbReference>
<dbReference type="InterPro" id="IPR000835">
    <property type="entry name" value="HTH_MarR-typ"/>
</dbReference>
<dbReference type="PRINTS" id="PR00598">
    <property type="entry name" value="HTHMARR"/>
</dbReference>
<dbReference type="GO" id="GO:0006950">
    <property type="term" value="P:response to stress"/>
    <property type="evidence" value="ECO:0007669"/>
    <property type="project" value="TreeGrafter"/>
</dbReference>
<keyword evidence="3" id="KW-1185">Reference proteome</keyword>
<keyword evidence="2" id="KW-0238">DNA-binding</keyword>
<organism evidence="2 3">
    <name type="scientific">Sphingobium boeckii</name>
    <dbReference type="NCBI Taxonomy" id="1082345"/>
    <lineage>
        <taxon>Bacteria</taxon>
        <taxon>Pseudomonadati</taxon>
        <taxon>Pseudomonadota</taxon>
        <taxon>Alphaproteobacteria</taxon>
        <taxon>Sphingomonadales</taxon>
        <taxon>Sphingomonadaceae</taxon>
        <taxon>Sphingobium</taxon>
    </lineage>
</organism>
<proteinExistence type="predicted"/>
<comment type="caution">
    <text evidence="2">The sequence shown here is derived from an EMBL/GenBank/DDBJ whole genome shotgun (WGS) entry which is preliminary data.</text>
</comment>
<dbReference type="Pfam" id="PF12802">
    <property type="entry name" value="MarR_2"/>
    <property type="match status" value="1"/>
</dbReference>
<evidence type="ECO:0000259" key="1">
    <source>
        <dbReference type="PROSITE" id="PS50995"/>
    </source>
</evidence>
<name>A0A7W9AFX3_9SPHN</name>
<dbReference type="SMART" id="SM00347">
    <property type="entry name" value="HTH_MARR"/>
    <property type="match status" value="1"/>
</dbReference>
<dbReference type="Proteomes" id="UP000549617">
    <property type="component" value="Unassembled WGS sequence"/>
</dbReference>
<dbReference type="EMBL" id="JACIJC010000001">
    <property type="protein sequence ID" value="MBB5684776.1"/>
    <property type="molecule type" value="Genomic_DNA"/>
</dbReference>
<evidence type="ECO:0000313" key="2">
    <source>
        <dbReference type="EMBL" id="MBB5684776.1"/>
    </source>
</evidence>
<dbReference type="InterPro" id="IPR036388">
    <property type="entry name" value="WH-like_DNA-bd_sf"/>
</dbReference>
<dbReference type="AlphaFoldDB" id="A0A7W9AFX3"/>
<dbReference type="GO" id="GO:0003677">
    <property type="term" value="F:DNA binding"/>
    <property type="evidence" value="ECO:0007669"/>
    <property type="project" value="UniProtKB-KW"/>
</dbReference>
<dbReference type="RefSeq" id="WP_184015371.1">
    <property type="nucleotide sequence ID" value="NZ_JACIJC010000001.1"/>
</dbReference>
<sequence length="163" mass="18357">MAKSATAGNDVKSADELEAGDKWLDDFLPYQLFRVTSMMNLRIQGRLRAIGVNLSQWRVMSVLRSHGRMSLSHIVERTMMEQPTVSRVVAQLEEEGLAGRRTSAADSRIVEVALTDKGAATFNDIVPSAFRHQRAALEGFDQDELTMLRALLRRIEKNIEVDR</sequence>
<accession>A0A7W9AFX3</accession>
<protein>
    <submittedName>
        <fullName evidence="2">DNA-binding MarR family transcriptional regulator</fullName>
    </submittedName>
</protein>